<organism evidence="1 2">
    <name type="scientific">Bagarius yarrelli</name>
    <name type="common">Goonch</name>
    <name type="synonym">Bagrus yarrelli</name>
    <dbReference type="NCBI Taxonomy" id="175774"/>
    <lineage>
        <taxon>Eukaryota</taxon>
        <taxon>Metazoa</taxon>
        <taxon>Chordata</taxon>
        <taxon>Craniata</taxon>
        <taxon>Vertebrata</taxon>
        <taxon>Euteleostomi</taxon>
        <taxon>Actinopterygii</taxon>
        <taxon>Neopterygii</taxon>
        <taxon>Teleostei</taxon>
        <taxon>Ostariophysi</taxon>
        <taxon>Siluriformes</taxon>
        <taxon>Sisoridae</taxon>
        <taxon>Sisorinae</taxon>
        <taxon>Bagarius</taxon>
    </lineage>
</organism>
<protein>
    <submittedName>
        <fullName evidence="1">Uncharacterized protein</fullName>
    </submittedName>
</protein>
<reference evidence="1 2" key="1">
    <citation type="journal article" date="2019" name="Genome Biol. Evol.">
        <title>Whole-Genome Sequencing of the Giant Devil Catfish, Bagarius yarrelli.</title>
        <authorList>
            <person name="Jiang W."/>
            <person name="Lv Y."/>
            <person name="Cheng L."/>
            <person name="Yang K."/>
            <person name="Chao B."/>
            <person name="Wang X."/>
            <person name="Li Y."/>
            <person name="Pan X."/>
            <person name="You X."/>
            <person name="Zhang Y."/>
            <person name="Yang J."/>
            <person name="Li J."/>
            <person name="Zhang X."/>
            <person name="Liu S."/>
            <person name="Sun C."/>
            <person name="Yang J."/>
            <person name="Shi Q."/>
        </authorList>
    </citation>
    <scope>NUCLEOTIDE SEQUENCE [LARGE SCALE GENOMIC DNA]</scope>
    <source>
        <strain evidence="1">JWS20170419001</strain>
        <tissue evidence="1">Muscle</tissue>
    </source>
</reference>
<proteinExistence type="predicted"/>
<dbReference type="EMBL" id="VCAZ01000107">
    <property type="protein sequence ID" value="TST10019.1"/>
    <property type="molecule type" value="Genomic_DNA"/>
</dbReference>
<gene>
    <name evidence="1" type="ORF">Baya_12447</name>
</gene>
<accession>A0A556V381</accession>
<keyword evidence="2" id="KW-1185">Reference proteome</keyword>
<name>A0A556V381_BAGYA</name>
<dbReference type="AlphaFoldDB" id="A0A556V381"/>
<comment type="caution">
    <text evidence="1">The sequence shown here is derived from an EMBL/GenBank/DDBJ whole genome shotgun (WGS) entry which is preliminary data.</text>
</comment>
<sequence>MVLVKASIEKACPQALEQLLESRQWKQKRPTLHEREFNGNPCKPGDGMKMFSLLKKGGRTAHLSLVHQP</sequence>
<dbReference type="Proteomes" id="UP000319801">
    <property type="component" value="Unassembled WGS sequence"/>
</dbReference>
<evidence type="ECO:0000313" key="1">
    <source>
        <dbReference type="EMBL" id="TST10019.1"/>
    </source>
</evidence>
<evidence type="ECO:0000313" key="2">
    <source>
        <dbReference type="Proteomes" id="UP000319801"/>
    </source>
</evidence>